<evidence type="ECO:0000313" key="4">
    <source>
        <dbReference type="Proteomes" id="UP000004407"/>
    </source>
</evidence>
<dbReference type="PATRIC" id="fig|1002367.3.peg.1451"/>
<gene>
    <name evidence="3" type="ORF">HMPREF0673_01790</name>
</gene>
<dbReference type="Proteomes" id="UP000004407">
    <property type="component" value="Unassembled WGS sequence"/>
</dbReference>
<evidence type="ECO:0000313" key="3">
    <source>
        <dbReference type="EMBL" id="EHJ38970.1"/>
    </source>
</evidence>
<feature type="compositionally biased region" description="Basic and acidic residues" evidence="1">
    <location>
        <begin position="329"/>
        <end position="349"/>
    </location>
</feature>
<dbReference type="EMBL" id="AFZZ01000160">
    <property type="protein sequence ID" value="EHJ38970.1"/>
    <property type="molecule type" value="Genomic_DNA"/>
</dbReference>
<comment type="caution">
    <text evidence="3">The sequence shown here is derived from an EMBL/GenBank/DDBJ whole genome shotgun (WGS) entry which is preliminary data.</text>
</comment>
<protein>
    <submittedName>
        <fullName evidence="3">Uncharacterized protein</fullName>
    </submittedName>
</protein>
<name>G6AYS9_9BACT</name>
<dbReference type="HOGENOM" id="CLU_764749_0_0_10"/>
<keyword evidence="2" id="KW-0732">Signal</keyword>
<evidence type="ECO:0000256" key="1">
    <source>
        <dbReference type="SAM" id="MobiDB-lite"/>
    </source>
</evidence>
<organism evidence="3 4">
    <name type="scientific">Leyella stercorea DSM 18206</name>
    <dbReference type="NCBI Taxonomy" id="1002367"/>
    <lineage>
        <taxon>Bacteria</taxon>
        <taxon>Pseudomonadati</taxon>
        <taxon>Bacteroidota</taxon>
        <taxon>Bacteroidia</taxon>
        <taxon>Bacteroidales</taxon>
        <taxon>Prevotellaceae</taxon>
        <taxon>Leyella</taxon>
    </lineage>
</organism>
<feature type="region of interest" description="Disordered" evidence="1">
    <location>
        <begin position="322"/>
        <end position="362"/>
    </location>
</feature>
<proteinExistence type="predicted"/>
<dbReference type="GeneID" id="78337399"/>
<dbReference type="RefSeq" id="WP_007900559.1">
    <property type="nucleotide sequence ID" value="NZ_JH379441.1"/>
</dbReference>
<dbReference type="AlphaFoldDB" id="G6AYS9"/>
<evidence type="ECO:0000256" key="2">
    <source>
        <dbReference type="SAM" id="SignalP"/>
    </source>
</evidence>
<reference evidence="3 4" key="1">
    <citation type="submission" date="2011-08" db="EMBL/GenBank/DDBJ databases">
        <authorList>
            <person name="Weinstock G."/>
            <person name="Sodergren E."/>
            <person name="Clifton S."/>
            <person name="Fulton L."/>
            <person name="Fulton B."/>
            <person name="Courtney L."/>
            <person name="Fronick C."/>
            <person name="Harrison M."/>
            <person name="Strong C."/>
            <person name="Farmer C."/>
            <person name="Delahaunty K."/>
            <person name="Markovic C."/>
            <person name="Hall O."/>
            <person name="Minx P."/>
            <person name="Tomlinson C."/>
            <person name="Mitreva M."/>
            <person name="Hou S."/>
            <person name="Chen J."/>
            <person name="Wollam A."/>
            <person name="Pepin K.H."/>
            <person name="Johnson M."/>
            <person name="Bhonagiri V."/>
            <person name="Zhang X."/>
            <person name="Suruliraj S."/>
            <person name="Warren W."/>
            <person name="Chinwalla A."/>
            <person name="Mardis E.R."/>
            <person name="Wilson R.K."/>
        </authorList>
    </citation>
    <scope>NUCLEOTIDE SEQUENCE [LARGE SCALE GENOMIC DNA]</scope>
    <source>
        <strain evidence="3 4">DSM 18206</strain>
    </source>
</reference>
<sequence length="362" mass="40749">MKKTLLLLGFVLATIAANAQTLLGTPLSNNTTQKERVLKAPGKAALHKLSVPKDEKPIYNPEGEDEAYIMAYTENNGFYEKQYTNGKVTVRQDGTTYYFNGLTPGGNRDYRGAEESWLKSEKVGNEIVIKAGQVLVQNDAKTLYLEIVHADEDGNVTSFEKEARLAIGEQGELTTQNGDIFAIYEDAETEDEAGFFGFFYNMKLQPLGEFVRFEFPKGVKPQTYVFSGTDAYGAKASRLVNGVQRRQVLHQRTRLKVARGGVRGHIQRHNGFHPVVPDCEGCRPLLLPHCAGERGQGYELRVSPHHQLQLLCRPQATHNGSCRGLPLRDNLRPQRVRDDRHGRDDEVLRRRPRHEARHADQP</sequence>
<feature type="signal peptide" evidence="2">
    <location>
        <begin position="1"/>
        <end position="19"/>
    </location>
</feature>
<accession>G6AYS9</accession>
<feature type="chain" id="PRO_5003485451" evidence="2">
    <location>
        <begin position="20"/>
        <end position="362"/>
    </location>
</feature>